<sequence length="255" mass="29075">MIVTKKEDEEQRVSEEWKQHVKDVSDGMIIVQDSLQRATLLHCIGAQTQRIFAKLAGDKGIHEQTAAALDAYFTLQRNIVLDRHKFRLRAQYPDETVDEFVNASRELARSCDFGALENDMLQDQVVKNACYHRLEVVTLDACMENGKLDPTFKETLIVLLINTLDNSFELVNSEDGAKVIRNVKHLRKKPLEVDFDIPEPSLSCNEPNHHETVDVSTAETAPVVEIPPEHDPSASDVLTTRKGWVIRKPIRYRQF</sequence>
<dbReference type="Bgee" id="ENSORLG00000029265">
    <property type="expression patterns" value="Expressed in pharyngeal gill and 2 other cell types or tissues"/>
</dbReference>
<dbReference type="InParanoid" id="A0A3B3I8A9"/>
<keyword evidence="2" id="KW-1185">Reference proteome</keyword>
<dbReference type="Proteomes" id="UP000001038">
    <property type="component" value="Chromosome 20"/>
</dbReference>
<proteinExistence type="predicted"/>
<name>A0A3B3I8A9_ORYLA</name>
<reference evidence="1" key="3">
    <citation type="submission" date="2025-09" db="UniProtKB">
        <authorList>
            <consortium name="Ensembl"/>
        </authorList>
    </citation>
    <scope>IDENTIFICATION</scope>
    <source>
        <strain evidence="1">Hd-rR</strain>
    </source>
</reference>
<dbReference type="AlphaFoldDB" id="A0A3B3I8A9"/>
<organism evidence="1 2">
    <name type="scientific">Oryzias latipes</name>
    <name type="common">Japanese rice fish</name>
    <name type="synonym">Japanese killifish</name>
    <dbReference type="NCBI Taxonomy" id="8090"/>
    <lineage>
        <taxon>Eukaryota</taxon>
        <taxon>Metazoa</taxon>
        <taxon>Chordata</taxon>
        <taxon>Craniata</taxon>
        <taxon>Vertebrata</taxon>
        <taxon>Euteleostomi</taxon>
        <taxon>Actinopterygii</taxon>
        <taxon>Neopterygii</taxon>
        <taxon>Teleostei</taxon>
        <taxon>Neoteleostei</taxon>
        <taxon>Acanthomorphata</taxon>
        <taxon>Ovalentaria</taxon>
        <taxon>Atherinomorphae</taxon>
        <taxon>Beloniformes</taxon>
        <taxon>Adrianichthyidae</taxon>
        <taxon>Oryziinae</taxon>
        <taxon>Oryzias</taxon>
    </lineage>
</organism>
<reference evidence="1 2" key="1">
    <citation type="journal article" date="2007" name="Nature">
        <title>The medaka draft genome and insights into vertebrate genome evolution.</title>
        <authorList>
            <person name="Kasahara M."/>
            <person name="Naruse K."/>
            <person name="Sasaki S."/>
            <person name="Nakatani Y."/>
            <person name="Qu W."/>
            <person name="Ahsan B."/>
            <person name="Yamada T."/>
            <person name="Nagayasu Y."/>
            <person name="Doi K."/>
            <person name="Kasai Y."/>
            <person name="Jindo T."/>
            <person name="Kobayashi D."/>
            <person name="Shimada A."/>
            <person name="Toyoda A."/>
            <person name="Kuroki Y."/>
            <person name="Fujiyama A."/>
            <person name="Sasaki T."/>
            <person name="Shimizu A."/>
            <person name="Asakawa S."/>
            <person name="Shimizu N."/>
            <person name="Hashimoto S."/>
            <person name="Yang J."/>
            <person name="Lee Y."/>
            <person name="Matsushima K."/>
            <person name="Sugano S."/>
            <person name="Sakaizumi M."/>
            <person name="Narita T."/>
            <person name="Ohishi K."/>
            <person name="Haga S."/>
            <person name="Ohta F."/>
            <person name="Nomoto H."/>
            <person name="Nogata K."/>
            <person name="Morishita T."/>
            <person name="Endo T."/>
            <person name="Shin-I T."/>
            <person name="Takeda H."/>
            <person name="Morishita S."/>
            <person name="Kohara Y."/>
        </authorList>
    </citation>
    <scope>NUCLEOTIDE SEQUENCE [LARGE SCALE GENOMIC DNA]</scope>
    <source>
        <strain evidence="1 2">Hd-rR</strain>
    </source>
</reference>
<protein>
    <submittedName>
        <fullName evidence="1">Uncharacterized protein</fullName>
    </submittedName>
</protein>
<dbReference type="PANTHER" id="PTHR33198:SF20">
    <property type="entry name" value="RETROTRANSPOSON GAG DOMAIN-CONTAINING PROTEIN"/>
    <property type="match status" value="1"/>
</dbReference>
<reference evidence="1" key="2">
    <citation type="submission" date="2025-08" db="UniProtKB">
        <authorList>
            <consortium name="Ensembl"/>
        </authorList>
    </citation>
    <scope>IDENTIFICATION</scope>
    <source>
        <strain evidence="1">Hd-rR</strain>
    </source>
</reference>
<dbReference type="PANTHER" id="PTHR33198">
    <property type="entry name" value="ANK_REP_REGION DOMAIN-CONTAINING PROTEIN-RELATED"/>
    <property type="match status" value="1"/>
</dbReference>
<evidence type="ECO:0000313" key="1">
    <source>
        <dbReference type="Ensembl" id="ENSORLP00000040283.1"/>
    </source>
</evidence>
<dbReference type="Ensembl" id="ENSORLT00000041257.1">
    <property type="protein sequence ID" value="ENSORLP00000040283.1"/>
    <property type="gene ID" value="ENSORLG00000029265.1"/>
</dbReference>
<dbReference type="GeneTree" id="ENSGT01030000235011"/>
<accession>A0A3B3I8A9</accession>
<evidence type="ECO:0000313" key="2">
    <source>
        <dbReference type="Proteomes" id="UP000001038"/>
    </source>
</evidence>